<evidence type="ECO:0000313" key="3">
    <source>
        <dbReference type="Proteomes" id="UP000091820"/>
    </source>
</evidence>
<name>A0A1A9W172_9MUSC</name>
<reference evidence="3" key="1">
    <citation type="submission" date="2014-03" db="EMBL/GenBank/DDBJ databases">
        <authorList>
            <person name="Aksoy S."/>
            <person name="Warren W."/>
            <person name="Wilson R.K."/>
        </authorList>
    </citation>
    <scope>NUCLEOTIDE SEQUENCE [LARGE SCALE GENOMIC DNA]</scope>
    <source>
        <strain evidence="3">IAEA</strain>
    </source>
</reference>
<keyword evidence="1" id="KW-0472">Membrane</keyword>
<keyword evidence="1" id="KW-1133">Transmembrane helix</keyword>
<organism evidence="2 3">
    <name type="scientific">Glossina brevipalpis</name>
    <dbReference type="NCBI Taxonomy" id="37001"/>
    <lineage>
        <taxon>Eukaryota</taxon>
        <taxon>Metazoa</taxon>
        <taxon>Ecdysozoa</taxon>
        <taxon>Arthropoda</taxon>
        <taxon>Hexapoda</taxon>
        <taxon>Insecta</taxon>
        <taxon>Pterygota</taxon>
        <taxon>Neoptera</taxon>
        <taxon>Endopterygota</taxon>
        <taxon>Diptera</taxon>
        <taxon>Brachycera</taxon>
        <taxon>Muscomorpha</taxon>
        <taxon>Hippoboscoidea</taxon>
        <taxon>Glossinidae</taxon>
        <taxon>Glossina</taxon>
    </lineage>
</organism>
<dbReference type="AlphaFoldDB" id="A0A1A9W172"/>
<evidence type="ECO:0000256" key="1">
    <source>
        <dbReference type="SAM" id="Phobius"/>
    </source>
</evidence>
<keyword evidence="1" id="KW-0812">Transmembrane</keyword>
<feature type="transmembrane region" description="Helical" evidence="1">
    <location>
        <begin position="64"/>
        <end position="82"/>
    </location>
</feature>
<protein>
    <submittedName>
        <fullName evidence="2">Uncharacterized protein</fullName>
    </submittedName>
</protein>
<accession>A0A1A9W172</accession>
<dbReference type="Proteomes" id="UP000091820">
    <property type="component" value="Unassembled WGS sequence"/>
</dbReference>
<dbReference type="VEuPathDB" id="VectorBase:GBRI002575"/>
<evidence type="ECO:0000313" key="2">
    <source>
        <dbReference type="EnsemblMetazoa" id="GBRI002575-PA"/>
    </source>
</evidence>
<feature type="transmembrane region" description="Helical" evidence="1">
    <location>
        <begin position="94"/>
        <end position="114"/>
    </location>
</feature>
<dbReference type="EnsemblMetazoa" id="GBRI002575-RA">
    <property type="protein sequence ID" value="GBRI002575-PA"/>
    <property type="gene ID" value="GBRI002575"/>
</dbReference>
<keyword evidence="3" id="KW-1185">Reference proteome</keyword>
<proteinExistence type="predicted"/>
<reference evidence="2" key="2">
    <citation type="submission" date="2020-05" db="UniProtKB">
        <authorList>
            <consortium name="EnsemblMetazoa"/>
        </authorList>
    </citation>
    <scope>IDENTIFICATION</scope>
    <source>
        <strain evidence="2">IAEA</strain>
    </source>
</reference>
<sequence>MQKKAGTSIISITSLTVGNKQIIFAYTCEQRNIFKLNAEKLMHEAATIGKVIASTSAVAIRITANWYLLTIIAIHLPCPIYQRWTYKRYCSEGLPILIFNFPPLFSFVGTNAALKASIMLNNKPIMHGTVMIPLLLNTAIEYKQEQATRTENI</sequence>